<reference evidence="1 2" key="1">
    <citation type="submission" date="2019-04" db="EMBL/GenBank/DDBJ databases">
        <authorList>
            <consortium name="DOE Joint Genome Institute"/>
            <person name="Mondo S."/>
            <person name="Kjaerbolling I."/>
            <person name="Vesth T."/>
            <person name="Frisvad J.C."/>
            <person name="Nybo J.L."/>
            <person name="Theobald S."/>
            <person name="Kildgaard S."/>
            <person name="Isbrandt T."/>
            <person name="Kuo A."/>
            <person name="Sato A."/>
            <person name="Lyhne E.K."/>
            <person name="Kogle M.E."/>
            <person name="Wiebenga A."/>
            <person name="Kun R.S."/>
            <person name="Lubbers R.J."/>
            <person name="Makela M.R."/>
            <person name="Barry K."/>
            <person name="Chovatia M."/>
            <person name="Clum A."/>
            <person name="Daum C."/>
            <person name="Haridas S."/>
            <person name="He G."/>
            <person name="LaButti K."/>
            <person name="Lipzen A."/>
            <person name="Riley R."/>
            <person name="Salamov A."/>
            <person name="Simmons B.A."/>
            <person name="Magnuson J.K."/>
            <person name="Henrissat B."/>
            <person name="Mortensen U.H."/>
            <person name="Larsen T.O."/>
            <person name="Devries R.P."/>
            <person name="Grigoriev I.V."/>
            <person name="Machida M."/>
            <person name="Baker S.E."/>
            <person name="Andersen M.R."/>
            <person name="Cantor M.N."/>
            <person name="Hua S.X."/>
        </authorList>
    </citation>
    <scope>NUCLEOTIDE SEQUENCE [LARGE SCALE GENOMIC DNA]</scope>
    <source>
        <strain evidence="1 2">CBS 117616</strain>
    </source>
</reference>
<evidence type="ECO:0000313" key="1">
    <source>
        <dbReference type="EMBL" id="KAE8413854.1"/>
    </source>
</evidence>
<gene>
    <name evidence="1" type="ORF">BDV36DRAFT_267198</name>
</gene>
<keyword evidence="2" id="KW-1185">Reference proteome</keyword>
<evidence type="ECO:0008006" key="3">
    <source>
        <dbReference type="Google" id="ProtNLM"/>
    </source>
</evidence>
<organism evidence="1 2">
    <name type="scientific">Aspergillus pseudocaelatus</name>
    <dbReference type="NCBI Taxonomy" id="1825620"/>
    <lineage>
        <taxon>Eukaryota</taxon>
        <taxon>Fungi</taxon>
        <taxon>Dikarya</taxon>
        <taxon>Ascomycota</taxon>
        <taxon>Pezizomycotina</taxon>
        <taxon>Eurotiomycetes</taxon>
        <taxon>Eurotiomycetidae</taxon>
        <taxon>Eurotiales</taxon>
        <taxon>Aspergillaceae</taxon>
        <taxon>Aspergillus</taxon>
        <taxon>Aspergillus subgen. Circumdati</taxon>
    </lineage>
</organism>
<evidence type="ECO:0000313" key="2">
    <source>
        <dbReference type="Proteomes" id="UP000325395"/>
    </source>
</evidence>
<dbReference type="Proteomes" id="UP000325395">
    <property type="component" value="Unassembled WGS sequence"/>
</dbReference>
<sequence>MITLCSCFRKFFPPSRVWPCPNLLLCLIGRVMHAVCQVKHLRAVLVSLLFVGLGWNFEDDRRSIPGRGCSFSFPPIVGAMGGHYAPQRLRPSDDTY</sequence>
<proteinExistence type="predicted"/>
<accession>A0ABQ6W9P4</accession>
<name>A0ABQ6W9P4_9EURO</name>
<protein>
    <recommendedName>
        <fullName evidence="3">Secreted protein</fullName>
    </recommendedName>
</protein>
<dbReference type="EMBL" id="ML735797">
    <property type="protein sequence ID" value="KAE8413854.1"/>
    <property type="molecule type" value="Genomic_DNA"/>
</dbReference>